<evidence type="ECO:0000313" key="2">
    <source>
        <dbReference type="Proteomes" id="UP001153331"/>
    </source>
</evidence>
<sequence length="667" mass="73713">MAQHSANKSGPRAGIVSPDPTNYNPRTRLHQGQGPATLTGQMAALDTLPSQLGSSHVPEDDNSVDAPADIETPSIDRRTNLQAPTALQFDIAPSRASHTGQRASDIARSSTASFSSVLSARRWTLNSSGAHPGESSTTLPTFRTARESFRSWVTASSFQRVPLLQRQIVANTEFFKEHGPKDDRSDEFEALVNRTLRDIAACGSQNLHFPVSLVRAALRQQLLPLLNGNLTSLASLLKGLMSSMQSFLNVQNAGQLEMKISAHIYRFAHELSLGKNNDVVASELNAIYGAFSKEWLTRLKEKGLILAPEEELDWSGRGQHVVFNIYEKPHIPLQHLRELGYGASGVVDQVRCRRINLARKKIRCTKELTREEAAAEVAHLQRLQHRHIVRLVGTYMVQKDLYILMYPAAALNLARFLDVALNAKIGPQPIASENQTDWVALFLGVLACLTKVVAFLHDHNVKHMDIKPANILINHYGTQSAAKVYIADFGISRSYRSLEESYTRSGIPFTPTYAAPEVAKQETKGPPADIFSLGCVFLEVLATMLSTRLDDQQTALQETRDTTDGDPSYENNKPAVLAWYTRKQDLISYHVHHLHQEKSPDIDSWPQTFQWTAAIPLMLATEPEDRPTAAQLDELTSWACCGCCDKGPEPFEAADAHMTCVAASANA</sequence>
<reference evidence="1" key="1">
    <citation type="submission" date="2022-11" db="EMBL/GenBank/DDBJ databases">
        <title>Genome Sequence of Boeremia exigua.</title>
        <authorList>
            <person name="Buettner E."/>
        </authorList>
    </citation>
    <scope>NUCLEOTIDE SEQUENCE</scope>
    <source>
        <strain evidence="1">CU02</strain>
    </source>
</reference>
<keyword evidence="2" id="KW-1185">Reference proteome</keyword>
<proteinExistence type="predicted"/>
<comment type="caution">
    <text evidence="1">The sequence shown here is derived from an EMBL/GenBank/DDBJ whole genome shotgun (WGS) entry which is preliminary data.</text>
</comment>
<organism evidence="1 2">
    <name type="scientific">Boeremia exigua</name>
    <dbReference type="NCBI Taxonomy" id="749465"/>
    <lineage>
        <taxon>Eukaryota</taxon>
        <taxon>Fungi</taxon>
        <taxon>Dikarya</taxon>
        <taxon>Ascomycota</taxon>
        <taxon>Pezizomycotina</taxon>
        <taxon>Dothideomycetes</taxon>
        <taxon>Pleosporomycetidae</taxon>
        <taxon>Pleosporales</taxon>
        <taxon>Pleosporineae</taxon>
        <taxon>Didymellaceae</taxon>
        <taxon>Boeremia</taxon>
    </lineage>
</organism>
<dbReference type="Proteomes" id="UP001153331">
    <property type="component" value="Unassembled WGS sequence"/>
</dbReference>
<accession>A0ACC2I8A0</accession>
<dbReference type="EMBL" id="JAPHNI010000407">
    <property type="protein sequence ID" value="KAJ8111423.1"/>
    <property type="molecule type" value="Genomic_DNA"/>
</dbReference>
<name>A0ACC2I8A0_9PLEO</name>
<protein>
    <submittedName>
        <fullName evidence="1">Uncharacterized protein</fullName>
    </submittedName>
</protein>
<evidence type="ECO:0000313" key="1">
    <source>
        <dbReference type="EMBL" id="KAJ8111423.1"/>
    </source>
</evidence>
<gene>
    <name evidence="1" type="ORF">OPT61_g5976</name>
</gene>